<dbReference type="InterPro" id="IPR046341">
    <property type="entry name" value="SET_dom_sf"/>
</dbReference>
<evidence type="ECO:0000256" key="1">
    <source>
        <dbReference type="SAM" id="MobiDB-lite"/>
    </source>
</evidence>
<feature type="compositionally biased region" description="Low complexity" evidence="1">
    <location>
        <begin position="242"/>
        <end position="254"/>
    </location>
</feature>
<protein>
    <recommendedName>
        <fullName evidence="4">SET domain-containing protein</fullName>
    </recommendedName>
</protein>
<dbReference type="CDD" id="cd10527">
    <property type="entry name" value="SET_LSMT"/>
    <property type="match status" value="1"/>
</dbReference>
<evidence type="ECO:0008006" key="4">
    <source>
        <dbReference type="Google" id="ProtNLM"/>
    </source>
</evidence>
<feature type="region of interest" description="Disordered" evidence="1">
    <location>
        <begin position="213"/>
        <end position="282"/>
    </location>
</feature>
<dbReference type="AlphaFoldDB" id="A0AB34IX55"/>
<dbReference type="SUPFAM" id="SSF82199">
    <property type="entry name" value="SET domain"/>
    <property type="match status" value="1"/>
</dbReference>
<feature type="compositionally biased region" description="Acidic residues" evidence="1">
    <location>
        <begin position="214"/>
        <end position="237"/>
    </location>
</feature>
<proteinExistence type="predicted"/>
<dbReference type="Proteomes" id="UP001515480">
    <property type="component" value="Unassembled WGS sequence"/>
</dbReference>
<evidence type="ECO:0000313" key="2">
    <source>
        <dbReference type="EMBL" id="KAL1508537.1"/>
    </source>
</evidence>
<dbReference type="EMBL" id="JBGBPQ010000016">
    <property type="protein sequence ID" value="KAL1508537.1"/>
    <property type="molecule type" value="Genomic_DNA"/>
</dbReference>
<dbReference type="PANTHER" id="PTHR13271">
    <property type="entry name" value="UNCHARACTERIZED PUTATIVE METHYLTRANSFERASE"/>
    <property type="match status" value="1"/>
</dbReference>
<sequence>MGKRPRPPPPRAARLLEWLAEGGARLDGLELRETAGGGLGLFATRAYALGDAIGELPAPLVLDPSRALSWPAAKAALSQGASPPFAFWFALAAASRDASHPFYAYLQALPSAAPDPCAWGEASRRALEGTALAAQVESQRARVRAEWRGLRDRLGLSAEDVLWARGVHLSRCFPRELVAAARLGVAHEVVGSDMVDRALRVEQRDGAVFMWEGGADEEEGGEAEGGEAEGGEAEGGEGEAVGGEAVEGEAVGSKSEGGEAVGGEAVGSKSEGGEAVGGEEEEGGYGVDGCRLGCMLPLFDMFEHRCGHPIGWEAGAGGIRFRARVCVAPGEPLYNNYGPKGNGELLFTYGFAVPDNPLDTVEGIVIGCSPGDAGLAAERARLLDEHEVPYRTREDRALLIGPFELRRGEGGGDVRQVVGMDDVEEGPALSLDEIDLLKATLEARLAALLPSEAADARAKKHSREWYVGVYRDGQRRLLREALQELAAMAGGEVEG</sequence>
<gene>
    <name evidence="2" type="ORF">AB1Y20_004636</name>
</gene>
<keyword evidence="3" id="KW-1185">Reference proteome</keyword>
<name>A0AB34IX55_PRYPA</name>
<dbReference type="InterPro" id="IPR050600">
    <property type="entry name" value="SETD3_SETD6_MTase"/>
</dbReference>
<dbReference type="Gene3D" id="3.90.1410.10">
    <property type="entry name" value="set domain protein methyltransferase, domain 1"/>
    <property type="match status" value="1"/>
</dbReference>
<organism evidence="2 3">
    <name type="scientific">Prymnesium parvum</name>
    <name type="common">Toxic golden alga</name>
    <dbReference type="NCBI Taxonomy" id="97485"/>
    <lineage>
        <taxon>Eukaryota</taxon>
        <taxon>Haptista</taxon>
        <taxon>Haptophyta</taxon>
        <taxon>Prymnesiophyceae</taxon>
        <taxon>Prymnesiales</taxon>
        <taxon>Prymnesiaceae</taxon>
        <taxon>Prymnesium</taxon>
    </lineage>
</organism>
<evidence type="ECO:0000313" key="3">
    <source>
        <dbReference type="Proteomes" id="UP001515480"/>
    </source>
</evidence>
<comment type="caution">
    <text evidence="2">The sequence shown here is derived from an EMBL/GenBank/DDBJ whole genome shotgun (WGS) entry which is preliminary data.</text>
</comment>
<reference evidence="2 3" key="1">
    <citation type="journal article" date="2024" name="Science">
        <title>Giant polyketide synthase enzymes in the biosynthesis of giant marine polyether toxins.</title>
        <authorList>
            <person name="Fallon T.R."/>
            <person name="Shende V.V."/>
            <person name="Wierzbicki I.H."/>
            <person name="Pendleton A.L."/>
            <person name="Watervoot N.F."/>
            <person name="Auber R.P."/>
            <person name="Gonzalez D.J."/>
            <person name="Wisecaver J.H."/>
            <person name="Moore B.S."/>
        </authorList>
    </citation>
    <scope>NUCLEOTIDE SEQUENCE [LARGE SCALE GENOMIC DNA]</scope>
    <source>
        <strain evidence="2 3">12B1</strain>
    </source>
</reference>
<dbReference type="GO" id="GO:0016279">
    <property type="term" value="F:protein-lysine N-methyltransferase activity"/>
    <property type="evidence" value="ECO:0007669"/>
    <property type="project" value="TreeGrafter"/>
</dbReference>
<accession>A0AB34IX55</accession>